<sequence length="663" mass="76321">MTTEHAYSTDLAEYVDKKIKQWGDQKKEFVELKFQRNYDAVTNKDYRANTWKKKEGVGWRSKTWMGFIRVKIWTLYSVFLDTVLQGGQIPFDLKPDPYEPEDLPEGYIEDRDNRIERMRKKIKGQLKARKADRETMKEWLSGAYYGMAFSKFDVDEVSRRVFKQVDMGLGDVSEYLEPEEAGQYTRFEAELETEDVPGHRYVSVWNIVWDMEVDNLQDGEGYAERIPSSTSDLFELQENPGYIKKKIKEVIERGRDKTTGSEDFASMTPGARSVKERSKKFPRYEYYMVAPRKLVEEFEKNMKRRYKTEPVSLGRIEDYALAENDGDTVEIIGEIVDREIIRHIRNETGKRNCHMFKMEVALDESHGVGVADNMEDVQSSLVGMIRAFEDNKKLSANVTSVVKSRFFSNPSQLDEIVPGKKYEIADTCPDVRQAILPIVFPDVGESLISGITLMERWKDDVSMIPTILQGFNLPKHKADTAFEINTMMEQSGKYIGMIVRNNDEMMIEPKITDIYEYNMIYDPDNSCKANCKVTAEGFTGFRNNLVRAESLKAILAMVLSSEVLLGQVKIPPHLRPIYESLGEDPDDFLKSEEELQEDAQRQADMMAQAEEKMKQAMLLEKQADTEGKIAVEQVKAEGKSQQDEDEFQRGVVKEVIGRTPKEG</sequence>
<evidence type="ECO:0000256" key="1">
    <source>
        <dbReference type="SAM" id="Coils"/>
    </source>
</evidence>
<accession>A0A6M3IIK9</accession>
<evidence type="ECO:0000256" key="2">
    <source>
        <dbReference type="SAM" id="MobiDB-lite"/>
    </source>
</evidence>
<keyword evidence="1" id="KW-0175">Coiled coil</keyword>
<proteinExistence type="predicted"/>
<feature type="region of interest" description="Disordered" evidence="2">
    <location>
        <begin position="633"/>
        <end position="663"/>
    </location>
</feature>
<gene>
    <name evidence="3" type="ORF">MM415B01690_0012</name>
</gene>
<protein>
    <submittedName>
        <fullName evidence="3">Putative portal protein</fullName>
    </submittedName>
</protein>
<feature type="coiled-coil region" evidence="1">
    <location>
        <begin position="589"/>
        <end position="626"/>
    </location>
</feature>
<name>A0A6M3IIK9_9ZZZZ</name>
<evidence type="ECO:0000313" key="3">
    <source>
        <dbReference type="EMBL" id="QJA57195.1"/>
    </source>
</evidence>
<reference evidence="3" key="1">
    <citation type="submission" date="2020-03" db="EMBL/GenBank/DDBJ databases">
        <title>The deep terrestrial virosphere.</title>
        <authorList>
            <person name="Holmfeldt K."/>
            <person name="Nilsson E."/>
            <person name="Simone D."/>
            <person name="Lopez-Fernandez M."/>
            <person name="Wu X."/>
            <person name="de Brujin I."/>
            <person name="Lundin D."/>
            <person name="Andersson A."/>
            <person name="Bertilsson S."/>
            <person name="Dopson M."/>
        </authorList>
    </citation>
    <scope>NUCLEOTIDE SEQUENCE</scope>
    <source>
        <strain evidence="3">MM415B01690</strain>
    </source>
</reference>
<dbReference type="EMBL" id="MT141259">
    <property type="protein sequence ID" value="QJA57195.1"/>
    <property type="molecule type" value="Genomic_DNA"/>
</dbReference>
<dbReference type="AlphaFoldDB" id="A0A6M3IIK9"/>
<organism evidence="3">
    <name type="scientific">viral metagenome</name>
    <dbReference type="NCBI Taxonomy" id="1070528"/>
    <lineage>
        <taxon>unclassified sequences</taxon>
        <taxon>metagenomes</taxon>
        <taxon>organismal metagenomes</taxon>
    </lineage>
</organism>